<dbReference type="GeneID" id="89511281"/>
<evidence type="ECO:0000259" key="1">
    <source>
        <dbReference type="Pfam" id="PF13701"/>
    </source>
</evidence>
<feature type="domain" description="Transposase DDE" evidence="1">
    <location>
        <begin position="10"/>
        <end position="439"/>
    </location>
</feature>
<dbReference type="Pfam" id="PF13701">
    <property type="entry name" value="DDE_Tnp_1_4"/>
    <property type="match status" value="1"/>
</dbReference>
<organism evidence="2 3">
    <name type="scientific">Butyrivibrio fibrisolvens DSM 3071</name>
    <dbReference type="NCBI Taxonomy" id="1121131"/>
    <lineage>
        <taxon>Bacteria</taxon>
        <taxon>Bacillati</taxon>
        <taxon>Bacillota</taxon>
        <taxon>Clostridia</taxon>
        <taxon>Lachnospirales</taxon>
        <taxon>Lachnospiraceae</taxon>
        <taxon>Butyrivibrio</taxon>
    </lineage>
</organism>
<dbReference type="OrthoDB" id="6627885at2"/>
<evidence type="ECO:0000313" key="2">
    <source>
        <dbReference type="EMBL" id="SHI31506.1"/>
    </source>
</evidence>
<sequence length="443" mass="51204">MSSLDYTTLESNKRFKLNFDGGDLSSDAGLLLIKEFISKLHFDKLISSIFHTNDFSIRRTHKDDANLLQVIYQIFSAYYEDDCADELTNDPILTAVLAKKSLASQPTLSRFYNRMDDNTLRQFDNLMKAMRRIVYKIKSPEFILLDLDSTLLDTYGKQEGEDFNFHYQKHGYHPLVCYDGLTGDLLKIQLRDGAAYSSNGVADFLRPVLEELSSMEFAPELSLRGDSGFATPELYELCEEDNYKVSYAIRLKINSKLRSLVKAEDALLFKMTQKNAVDYAVVYGEFYYQARIWNKPRRVVFKIEKPYNQITHMYTFIVTNMTVDIKSVIKFYCGRGNMENFIKESKNGFDFGAVSSHSKLVNANRLQIHALSYNIFNWFKRLALCASMKKQCADTIRLKLIKIAVKVVRSGRYIYFKLCSSCPYISEFYETLTNINSLQPQLE</sequence>
<dbReference type="RefSeq" id="WP_073388787.1">
    <property type="nucleotide sequence ID" value="NZ_FQXK01000026.1"/>
</dbReference>
<keyword evidence="3" id="KW-1185">Reference proteome</keyword>
<dbReference type="SUPFAM" id="SSF53098">
    <property type="entry name" value="Ribonuclease H-like"/>
    <property type="match status" value="1"/>
</dbReference>
<accession>A0A1M6A4S9</accession>
<dbReference type="EMBL" id="FQXK01000026">
    <property type="protein sequence ID" value="SHI31506.1"/>
    <property type="molecule type" value="Genomic_DNA"/>
</dbReference>
<gene>
    <name evidence="2" type="ORF">SAMN02745229_02881</name>
</gene>
<name>A0A1M6A4S9_BUTFI</name>
<dbReference type="STRING" id="1121131.SAMN02745229_02881"/>
<dbReference type="InterPro" id="IPR025668">
    <property type="entry name" value="Tnp_DDE_dom"/>
</dbReference>
<dbReference type="NCBIfam" id="NF033539">
    <property type="entry name" value="transpos_IS1380"/>
    <property type="match status" value="1"/>
</dbReference>
<proteinExistence type="predicted"/>
<dbReference type="InterPro" id="IPR012337">
    <property type="entry name" value="RNaseH-like_sf"/>
</dbReference>
<protein>
    <submittedName>
        <fullName evidence="2">Transposase DDE domain group 1</fullName>
    </submittedName>
</protein>
<dbReference type="AlphaFoldDB" id="A0A1M6A4S9"/>
<dbReference type="InterPro" id="IPR047960">
    <property type="entry name" value="Transpos_IS1380"/>
</dbReference>
<dbReference type="Proteomes" id="UP000184278">
    <property type="component" value="Unassembled WGS sequence"/>
</dbReference>
<evidence type="ECO:0000313" key="3">
    <source>
        <dbReference type="Proteomes" id="UP000184278"/>
    </source>
</evidence>
<reference evidence="3" key="1">
    <citation type="submission" date="2016-11" db="EMBL/GenBank/DDBJ databases">
        <authorList>
            <person name="Varghese N."/>
            <person name="Submissions S."/>
        </authorList>
    </citation>
    <scope>NUCLEOTIDE SEQUENCE [LARGE SCALE GENOMIC DNA]</scope>
    <source>
        <strain evidence="3">DSM 3071</strain>
    </source>
</reference>